<name>A0A2J7R056_9NEOP</name>
<protein>
    <submittedName>
        <fullName evidence="1">Uncharacterized protein</fullName>
    </submittedName>
</protein>
<dbReference type="AlphaFoldDB" id="A0A2J7R056"/>
<dbReference type="InParanoid" id="A0A2J7R056"/>
<organism evidence="1 2">
    <name type="scientific">Cryptotermes secundus</name>
    <dbReference type="NCBI Taxonomy" id="105785"/>
    <lineage>
        <taxon>Eukaryota</taxon>
        <taxon>Metazoa</taxon>
        <taxon>Ecdysozoa</taxon>
        <taxon>Arthropoda</taxon>
        <taxon>Hexapoda</taxon>
        <taxon>Insecta</taxon>
        <taxon>Pterygota</taxon>
        <taxon>Neoptera</taxon>
        <taxon>Polyneoptera</taxon>
        <taxon>Dictyoptera</taxon>
        <taxon>Blattodea</taxon>
        <taxon>Blattoidea</taxon>
        <taxon>Termitoidae</taxon>
        <taxon>Kalotermitidae</taxon>
        <taxon>Cryptotermitinae</taxon>
        <taxon>Cryptotermes</taxon>
    </lineage>
</organism>
<dbReference type="Proteomes" id="UP000235965">
    <property type="component" value="Unassembled WGS sequence"/>
</dbReference>
<dbReference type="EMBL" id="NEVH01008287">
    <property type="protein sequence ID" value="PNF34219.1"/>
    <property type="molecule type" value="Genomic_DNA"/>
</dbReference>
<sequence>MLYKIHFLDINITSKPLYNSVRFEVLEMMTVKNIIFWDVIVCTASTFKVDSKDGGLRFFSNVIKFLPNYTASHSKDRNLDYVIPLSWASSVGIFTPWARRPRFGSQQRHVLISPD</sequence>
<accession>A0A2J7R056</accession>
<gene>
    <name evidence="1" type="ORF">B7P43_G17514</name>
</gene>
<keyword evidence="2" id="KW-1185">Reference proteome</keyword>
<reference evidence="1 2" key="1">
    <citation type="submission" date="2017-12" db="EMBL/GenBank/DDBJ databases">
        <title>Hemimetabolous genomes reveal molecular basis of termite eusociality.</title>
        <authorList>
            <person name="Harrison M.C."/>
            <person name="Jongepier E."/>
            <person name="Robertson H.M."/>
            <person name="Arning N."/>
            <person name="Bitard-Feildel T."/>
            <person name="Chao H."/>
            <person name="Childers C.P."/>
            <person name="Dinh H."/>
            <person name="Doddapaneni H."/>
            <person name="Dugan S."/>
            <person name="Gowin J."/>
            <person name="Greiner C."/>
            <person name="Han Y."/>
            <person name="Hu H."/>
            <person name="Hughes D.S.T."/>
            <person name="Huylmans A.-K."/>
            <person name="Kemena C."/>
            <person name="Kremer L.P.M."/>
            <person name="Lee S.L."/>
            <person name="Lopez-Ezquerra A."/>
            <person name="Mallet L."/>
            <person name="Monroy-Kuhn J.M."/>
            <person name="Moser A."/>
            <person name="Murali S.C."/>
            <person name="Muzny D.M."/>
            <person name="Otani S."/>
            <person name="Piulachs M.-D."/>
            <person name="Poelchau M."/>
            <person name="Qu J."/>
            <person name="Schaub F."/>
            <person name="Wada-Katsumata A."/>
            <person name="Worley K.C."/>
            <person name="Xie Q."/>
            <person name="Ylla G."/>
            <person name="Poulsen M."/>
            <person name="Gibbs R.A."/>
            <person name="Schal C."/>
            <person name="Richards S."/>
            <person name="Belles X."/>
            <person name="Korb J."/>
            <person name="Bornberg-Bauer E."/>
        </authorList>
    </citation>
    <scope>NUCLEOTIDE SEQUENCE [LARGE SCALE GENOMIC DNA]</scope>
    <source>
        <tissue evidence="1">Whole body</tissue>
    </source>
</reference>
<proteinExistence type="predicted"/>
<evidence type="ECO:0000313" key="1">
    <source>
        <dbReference type="EMBL" id="PNF34219.1"/>
    </source>
</evidence>
<evidence type="ECO:0000313" key="2">
    <source>
        <dbReference type="Proteomes" id="UP000235965"/>
    </source>
</evidence>
<comment type="caution">
    <text evidence="1">The sequence shown here is derived from an EMBL/GenBank/DDBJ whole genome shotgun (WGS) entry which is preliminary data.</text>
</comment>